<dbReference type="EMBL" id="JANQDX010000017">
    <property type="protein sequence ID" value="KAL0908410.1"/>
    <property type="molecule type" value="Genomic_DNA"/>
</dbReference>
<evidence type="ECO:0000256" key="1">
    <source>
        <dbReference type="ARBA" id="ARBA00011073"/>
    </source>
</evidence>
<feature type="domain" description="Inhibitor I9" evidence="12">
    <location>
        <begin position="828"/>
        <end position="898"/>
    </location>
</feature>
<evidence type="ECO:0000259" key="11">
    <source>
        <dbReference type="Pfam" id="PF02225"/>
    </source>
</evidence>
<dbReference type="Gene3D" id="3.40.50.200">
    <property type="entry name" value="Peptidase S8/S53 domain"/>
    <property type="match status" value="2"/>
</dbReference>
<dbReference type="InterPro" id="IPR045051">
    <property type="entry name" value="SBT"/>
</dbReference>
<keyword evidence="2 8" id="KW-0645">Protease</keyword>
<dbReference type="SUPFAM" id="SSF52743">
    <property type="entry name" value="Subtilisin-like"/>
    <property type="match status" value="2"/>
</dbReference>
<evidence type="ECO:0000256" key="2">
    <source>
        <dbReference type="ARBA" id="ARBA00022670"/>
    </source>
</evidence>
<dbReference type="GO" id="GO:0004252">
    <property type="term" value="F:serine-type endopeptidase activity"/>
    <property type="evidence" value="ECO:0007669"/>
    <property type="project" value="UniProtKB-UniRule"/>
</dbReference>
<dbReference type="PROSITE" id="PS51892">
    <property type="entry name" value="SUBTILASE"/>
    <property type="match status" value="2"/>
</dbReference>
<evidence type="ECO:0000313" key="14">
    <source>
        <dbReference type="EMBL" id="KAL0908410.1"/>
    </source>
</evidence>
<dbReference type="CDD" id="cd02120">
    <property type="entry name" value="PA_subtilisin_like"/>
    <property type="match status" value="2"/>
</dbReference>
<dbReference type="InterPro" id="IPR046450">
    <property type="entry name" value="PA_dom_sf"/>
</dbReference>
<reference evidence="14 15" key="1">
    <citation type="journal article" date="2024" name="Plant Biotechnol. J.">
        <title>Dendrobium thyrsiflorum genome and its molecular insights into genes involved in important horticultural traits.</title>
        <authorList>
            <person name="Chen B."/>
            <person name="Wang J.Y."/>
            <person name="Zheng P.J."/>
            <person name="Li K.L."/>
            <person name="Liang Y.M."/>
            <person name="Chen X.F."/>
            <person name="Zhang C."/>
            <person name="Zhao X."/>
            <person name="He X."/>
            <person name="Zhang G.Q."/>
            <person name="Liu Z.J."/>
            <person name="Xu Q."/>
        </authorList>
    </citation>
    <scope>NUCLEOTIDE SEQUENCE [LARGE SCALE GENOMIC DNA]</scope>
    <source>
        <strain evidence="14">GZMU011</strain>
    </source>
</reference>
<feature type="active site" description="Charge relay system" evidence="7 8">
    <location>
        <position position="142"/>
    </location>
</feature>
<dbReference type="Gene3D" id="2.60.40.2310">
    <property type="match status" value="2"/>
</dbReference>
<evidence type="ECO:0000313" key="15">
    <source>
        <dbReference type="Proteomes" id="UP001552299"/>
    </source>
</evidence>
<evidence type="ECO:0000259" key="13">
    <source>
        <dbReference type="Pfam" id="PF17766"/>
    </source>
</evidence>
<feature type="chain" id="PRO_5044788406" description="Subtilisin-like protease" evidence="9">
    <location>
        <begin position="22"/>
        <end position="1574"/>
    </location>
</feature>
<dbReference type="Gene3D" id="3.50.30.30">
    <property type="match status" value="2"/>
</dbReference>
<keyword evidence="6" id="KW-0325">Glycoprotein</keyword>
<sequence>MEKSLSYLLLFLLIFSQAASSTAVTDQRSTYIIHVSPSLQPSTSPTPFHWYSCTLRSLPRKLRRPIGRIIYTYDRVAIGFAARLTGPQAAALRLLPHILAVVPDSPRFPHITHTPSFLHLSASSGLWPRSSFASSVVVAVLDTGIFPYSSSFIDPNISSPPSTFHASCDFLNSSSASGPCSNKLVGAKFFYKGYESALGHPIDETRESKSPLDTEGHGTHTASTAAGAVVSGASFLGYAEGEARGIATEARIAAYKICWTAGCFDSDILAAMDAAVADGANVISLSVGSNGYPPPYFSDSIAIGAFGAARHGVIVSCSAGNSGPSYYTAVNVAPWIITVGASTVDRDFPADVVLGDGSFYNGVSLYAGSDNVTAADLPLVYGGDGGSRLCISGLLNSSIVAGKIVLCDRGGNARVDKGSAVKLAGGVGMILANTKENGEELIAGPHLIPATMVGASSGEKIRAYISSSSSPTATIVFRGTVIGDEILAPKVAAFSSRGPNYRTPEILKPDVIAPGVNILAAWTRATSPTDLDNDPRRVDFNIISGTSMACPHVSGIAALLREAYPDWSPAAIKSAIMTTAYNLDNSGEIIKDLATGEESTPFVRGAGHVDPNKALDPGLVYDAGIDDYLAFLCSINYSASQISIFTRDGSSVNCSSKTFANPGELNYPSFSVVFSNSSNVVTHKRTLKNVGGSGCGDSVCKVYDVEISSPPGVNVTVTPSKLEFDSINQSLSYEITFASITGTVAATSQQFGWISWSDGVHEVKSPIAIIWRQSHVSSMLGGGGGLVKIGRGTCPLAGGFAVKWHPTYGFAVKWHPYLTAVTDHRSAYIIHVSPSLQPPTSPTPFHWYSSTLRSLPRHLRHPIGRIIYTYDRVIVGFAAILTGPQAAALRLIPHILAVPRFPHITHTPSFLHLSPSSGLWPQSSFASSVVIAVLDTGIYPYSRSFIDPDLSAPPTTFHSSCDFHNSSASGPCSNKLVGAKFYYKGYEASLGHPIDETRESKSPLDTEGHGTHTASTAAGAVVSGASFLGYAEGEARGIATKARIAAYKICWAGGCFDSDILAAMDAAVSDGANVISLSVGSNSYRPTAYFRDSIAIGAFGAARHGVIVSCSAGNSGPGDYTVVNIAPWIITVGASTVDRDFPADVVLGDGSLYNGVSLYAGSDNITTADLPLVYGGDGGSAQCVSGLLNSSIVADKIVLCDRDENDDRVEKGRVVKLAGGAGMILANTEEDGEDLIADPHLIPATMVGASSGEKIRAYISSSSSPTATIVFRGTFIADDPPAPKVALFSSRGPNYRTPEILKPDVIAPGVNILAAWTRAASPTNLDDIDSRRVDFNIISGTSMACPHVSGIAALLRGVYPDWSTAAIKSAIMTTAYNLDNTGGDIKDLATGEKSTPFIHGAGHVDPNKALDPGLVYDAGIDDYLAFFCSINYSDEQISLFTRDGSSVNCSSKTLANPGDLNYPSFSVVFSNLRDVVTYKRTVKNVGGLRCGDLGCRVYNVEISSLPGVDVKVTPSQLVFDSVNQSLSYEITFASIISKEAATSQQFGWISWSDGVHKVRSPIAVVWHHSQVSSM</sequence>
<feature type="active site" description="Charge relay system" evidence="7 8">
    <location>
        <position position="217"/>
    </location>
</feature>
<dbReference type="InterPro" id="IPR041469">
    <property type="entry name" value="Subtilisin-like_FN3"/>
</dbReference>
<feature type="domain" description="Subtilisin-like protease fibronectin type-III" evidence="13">
    <location>
        <begin position="1459"/>
        <end position="1564"/>
    </location>
</feature>
<feature type="signal peptide" evidence="9">
    <location>
        <begin position="1"/>
        <end position="21"/>
    </location>
</feature>
<feature type="domain" description="PA" evidence="11">
    <location>
        <begin position="378"/>
        <end position="461"/>
    </location>
</feature>
<dbReference type="Pfam" id="PF00082">
    <property type="entry name" value="Peptidase_S8"/>
    <property type="match status" value="2"/>
</dbReference>
<dbReference type="PRINTS" id="PR00723">
    <property type="entry name" value="SUBTILISIN"/>
</dbReference>
<dbReference type="Pfam" id="PF17766">
    <property type="entry name" value="fn3_6"/>
    <property type="match status" value="2"/>
</dbReference>
<keyword evidence="3 9" id="KW-0732">Signal</keyword>
<comment type="similarity">
    <text evidence="1 8">Belongs to the peptidase S8 family.</text>
</comment>
<dbReference type="InterPro" id="IPR037045">
    <property type="entry name" value="S8pro/Inhibitor_I9_sf"/>
</dbReference>
<organism evidence="14 15">
    <name type="scientific">Dendrobium thyrsiflorum</name>
    <name type="common">Pinecone-like raceme dendrobium</name>
    <name type="synonym">Orchid</name>
    <dbReference type="NCBI Taxonomy" id="117978"/>
    <lineage>
        <taxon>Eukaryota</taxon>
        <taxon>Viridiplantae</taxon>
        <taxon>Streptophyta</taxon>
        <taxon>Embryophyta</taxon>
        <taxon>Tracheophyta</taxon>
        <taxon>Spermatophyta</taxon>
        <taxon>Magnoliopsida</taxon>
        <taxon>Liliopsida</taxon>
        <taxon>Asparagales</taxon>
        <taxon>Orchidaceae</taxon>
        <taxon>Epidendroideae</taxon>
        <taxon>Malaxideae</taxon>
        <taxon>Dendrobiinae</taxon>
        <taxon>Dendrobium</taxon>
    </lineage>
</organism>
<dbReference type="Pfam" id="PF02225">
    <property type="entry name" value="PA"/>
    <property type="match status" value="2"/>
</dbReference>
<dbReference type="InterPro" id="IPR034197">
    <property type="entry name" value="Peptidases_S8_3"/>
</dbReference>
<evidence type="ECO:0000256" key="4">
    <source>
        <dbReference type="ARBA" id="ARBA00022801"/>
    </source>
</evidence>
<comment type="caution">
    <text evidence="14">The sequence shown here is derived from an EMBL/GenBank/DDBJ whole genome shotgun (WGS) entry which is preliminary data.</text>
</comment>
<evidence type="ECO:0000256" key="5">
    <source>
        <dbReference type="ARBA" id="ARBA00022825"/>
    </source>
</evidence>
<dbReference type="InterPro" id="IPR010259">
    <property type="entry name" value="S8pro/Inhibitor_I9"/>
</dbReference>
<dbReference type="PROSITE" id="PS00138">
    <property type="entry name" value="SUBTILASE_SER"/>
    <property type="match status" value="2"/>
</dbReference>
<protein>
    <recommendedName>
        <fullName evidence="16">Subtilisin-like protease</fullName>
    </recommendedName>
</protein>
<evidence type="ECO:0000259" key="12">
    <source>
        <dbReference type="Pfam" id="PF05922"/>
    </source>
</evidence>
<gene>
    <name evidence="14" type="ORF">M5K25_022904</name>
</gene>
<dbReference type="InterPro" id="IPR000209">
    <property type="entry name" value="Peptidase_S8/S53_dom"/>
</dbReference>
<dbReference type="Pfam" id="PF05922">
    <property type="entry name" value="Inhibitor_I9"/>
    <property type="match status" value="2"/>
</dbReference>
<dbReference type="Gene3D" id="3.30.70.80">
    <property type="entry name" value="Peptidase S8 propeptide/proteinase inhibitor I9"/>
    <property type="match status" value="2"/>
</dbReference>
<dbReference type="SUPFAM" id="SSF52025">
    <property type="entry name" value="PA domain"/>
    <property type="match status" value="1"/>
</dbReference>
<proteinExistence type="inferred from homology"/>
<feature type="domain" description="Peptidase S8/S53" evidence="10">
    <location>
        <begin position="928"/>
        <end position="1383"/>
    </location>
</feature>
<dbReference type="Proteomes" id="UP001552299">
    <property type="component" value="Unassembled WGS sequence"/>
</dbReference>
<dbReference type="InterPro" id="IPR023828">
    <property type="entry name" value="Peptidase_S8_Ser-AS"/>
</dbReference>
<dbReference type="FunFam" id="3.50.30.30:FF:000005">
    <property type="entry name" value="subtilisin-like protease SBT1.5"/>
    <property type="match status" value="2"/>
</dbReference>
<dbReference type="GO" id="GO:0006508">
    <property type="term" value="P:proteolysis"/>
    <property type="evidence" value="ECO:0007669"/>
    <property type="project" value="UniProtKB-KW"/>
</dbReference>
<evidence type="ECO:0000256" key="8">
    <source>
        <dbReference type="PROSITE-ProRule" id="PRU01240"/>
    </source>
</evidence>
<feature type="domain" description="Peptidase S8/S53" evidence="10">
    <location>
        <begin position="135"/>
        <end position="584"/>
    </location>
</feature>
<dbReference type="FunFam" id="3.40.50.200:FF:000006">
    <property type="entry name" value="Subtilisin-like protease SBT1.5"/>
    <property type="match status" value="2"/>
</dbReference>
<evidence type="ECO:0008006" key="16">
    <source>
        <dbReference type="Google" id="ProtNLM"/>
    </source>
</evidence>
<evidence type="ECO:0000259" key="10">
    <source>
        <dbReference type="Pfam" id="PF00082"/>
    </source>
</evidence>
<evidence type="ECO:0000256" key="6">
    <source>
        <dbReference type="ARBA" id="ARBA00023180"/>
    </source>
</evidence>
<dbReference type="InterPro" id="IPR015500">
    <property type="entry name" value="Peptidase_S8_subtilisin-rel"/>
</dbReference>
<name>A0ABD0U6Z3_DENTH</name>
<feature type="active site" description="Charge relay system" evidence="8">
    <location>
        <position position="935"/>
    </location>
</feature>
<keyword evidence="15" id="KW-1185">Reference proteome</keyword>
<feature type="active site" description="Charge relay system" evidence="8">
    <location>
        <position position="1009"/>
    </location>
</feature>
<dbReference type="CDD" id="cd04852">
    <property type="entry name" value="Peptidases_S8_3"/>
    <property type="match status" value="2"/>
</dbReference>
<feature type="active site" description="Charge relay system" evidence="8">
    <location>
        <position position="1342"/>
    </location>
</feature>
<dbReference type="InterPro" id="IPR036852">
    <property type="entry name" value="Peptidase_S8/S53_dom_sf"/>
</dbReference>
<keyword evidence="5 8" id="KW-0720">Serine protease</keyword>
<feature type="active site" description="Charge relay system" evidence="7 8">
    <location>
        <position position="547"/>
    </location>
</feature>
<evidence type="ECO:0000256" key="9">
    <source>
        <dbReference type="SAM" id="SignalP"/>
    </source>
</evidence>
<feature type="domain" description="Inhibitor I9" evidence="12">
    <location>
        <begin position="30"/>
        <end position="107"/>
    </location>
</feature>
<accession>A0ABD0U6Z3</accession>
<keyword evidence="4 8" id="KW-0378">Hydrolase</keyword>
<feature type="domain" description="Subtilisin-like protease fibronectin type-III" evidence="13">
    <location>
        <begin position="664"/>
        <end position="769"/>
    </location>
</feature>
<feature type="domain" description="PA" evidence="11">
    <location>
        <begin position="1170"/>
        <end position="1255"/>
    </location>
</feature>
<dbReference type="PANTHER" id="PTHR10795">
    <property type="entry name" value="PROPROTEIN CONVERTASE SUBTILISIN/KEXIN"/>
    <property type="match status" value="1"/>
</dbReference>
<evidence type="ECO:0000256" key="7">
    <source>
        <dbReference type="PIRSR" id="PIRSR615500-1"/>
    </source>
</evidence>
<evidence type="ECO:0000256" key="3">
    <source>
        <dbReference type="ARBA" id="ARBA00022729"/>
    </source>
</evidence>
<dbReference type="InterPro" id="IPR003137">
    <property type="entry name" value="PA_domain"/>
</dbReference>